<evidence type="ECO:0000313" key="2">
    <source>
        <dbReference type="EMBL" id="AXI78321.1"/>
    </source>
</evidence>
<evidence type="ECO:0000256" key="1">
    <source>
        <dbReference type="SAM" id="MobiDB-lite"/>
    </source>
</evidence>
<keyword evidence="3" id="KW-1185">Reference proteome</keyword>
<evidence type="ECO:0000313" key="3">
    <source>
        <dbReference type="Proteomes" id="UP000249340"/>
    </source>
</evidence>
<dbReference type="Proteomes" id="UP000249340">
    <property type="component" value="Chromosome"/>
</dbReference>
<feature type="compositionally biased region" description="Pro residues" evidence="1">
    <location>
        <begin position="31"/>
        <end position="47"/>
    </location>
</feature>
<sequence length="99" mass="10439">MSSEKHPRPNAGPAATGCPDLPPTARRTTLPPEPPEPPEPSAPPAPPSGGDRPVPGPLHQVEVSENGSFCTARCTCGWFAPARRSRDRARRDATEHTAA</sequence>
<organism evidence="2 3">
    <name type="scientific">Peterkaempfera bronchialis</name>
    <dbReference type="NCBI Taxonomy" id="2126346"/>
    <lineage>
        <taxon>Bacteria</taxon>
        <taxon>Bacillati</taxon>
        <taxon>Actinomycetota</taxon>
        <taxon>Actinomycetes</taxon>
        <taxon>Kitasatosporales</taxon>
        <taxon>Streptomycetaceae</taxon>
        <taxon>Peterkaempfera</taxon>
    </lineage>
</organism>
<feature type="region of interest" description="Disordered" evidence="1">
    <location>
        <begin position="1"/>
        <end position="61"/>
    </location>
</feature>
<dbReference type="RefSeq" id="WP_111491249.1">
    <property type="nucleotide sequence ID" value="NZ_CP031264.1"/>
</dbReference>
<dbReference type="EMBL" id="CP031264">
    <property type="protein sequence ID" value="AXI78321.1"/>
    <property type="molecule type" value="Genomic_DNA"/>
</dbReference>
<dbReference type="KEGG" id="stri:C7M71_013590"/>
<dbReference type="AlphaFoldDB" id="A0A345SX66"/>
<protein>
    <submittedName>
        <fullName evidence="2">Uncharacterized protein</fullName>
    </submittedName>
</protein>
<gene>
    <name evidence="2" type="ORF">C7M71_013590</name>
</gene>
<reference evidence="3" key="1">
    <citation type="submission" date="2018-07" db="EMBL/GenBank/DDBJ databases">
        <title>Streptacidiphilus bronchialis DSM 106435 chromosome.</title>
        <authorList>
            <person name="Batra D."/>
            <person name="Gulvik C.A."/>
        </authorList>
    </citation>
    <scope>NUCLEOTIDE SEQUENCE [LARGE SCALE GENOMIC DNA]</scope>
    <source>
        <strain evidence="3">DSM 106435</strain>
    </source>
</reference>
<name>A0A345SX66_9ACTN</name>
<proteinExistence type="predicted"/>
<accession>A0A345SX66</accession>